<dbReference type="GO" id="GO:0050308">
    <property type="term" value="F:sugar-phosphatase activity"/>
    <property type="evidence" value="ECO:0007669"/>
    <property type="project" value="TreeGrafter"/>
</dbReference>
<keyword evidence="1" id="KW-0378">Hydrolase</keyword>
<evidence type="ECO:0000313" key="4">
    <source>
        <dbReference type="Proteomes" id="UP000474718"/>
    </source>
</evidence>
<protein>
    <submittedName>
        <fullName evidence="1">HAD-IA family hydrolase</fullName>
    </submittedName>
    <submittedName>
        <fullName evidence="2">Haloacid dehalogenase superfamily, subfamily IA, variant 3 with third motif having DD or ED/haloacid dehalogenase superfamily, subfamily IA, variant 1 with third motif having Dx(3-4)D or Dx(3-4)E</fullName>
    </submittedName>
</protein>
<reference evidence="2" key="2">
    <citation type="submission" date="2016-11" db="EMBL/GenBank/DDBJ databases">
        <authorList>
            <person name="Varghese N."/>
            <person name="Submissions S."/>
        </authorList>
    </citation>
    <scope>NUCLEOTIDE SEQUENCE</scope>
    <source>
        <strain evidence="2">DSM 4029</strain>
    </source>
</reference>
<accession>A0AAQ1RVB2</accession>
<comment type="caution">
    <text evidence="2">The sequence shown here is derived from an EMBL/GenBank/DDBJ whole genome shotgun (WGS) entry which is preliminary data.</text>
</comment>
<evidence type="ECO:0000313" key="3">
    <source>
        <dbReference type="Proteomes" id="UP000184089"/>
    </source>
</evidence>
<keyword evidence="4" id="KW-1185">Reference proteome</keyword>
<evidence type="ECO:0000313" key="2">
    <source>
        <dbReference type="EMBL" id="SHF77735.1"/>
    </source>
</evidence>
<dbReference type="SUPFAM" id="SSF56784">
    <property type="entry name" value="HAD-like"/>
    <property type="match status" value="1"/>
</dbReference>
<evidence type="ECO:0000313" key="1">
    <source>
        <dbReference type="EMBL" id="MZL69543.1"/>
    </source>
</evidence>
<dbReference type="InterPro" id="IPR036412">
    <property type="entry name" value="HAD-like_sf"/>
</dbReference>
<dbReference type="Pfam" id="PF00702">
    <property type="entry name" value="Hydrolase"/>
    <property type="match status" value="1"/>
</dbReference>
<dbReference type="Gene3D" id="1.10.150.240">
    <property type="entry name" value="Putative phosphatase, domain 2"/>
    <property type="match status" value="1"/>
</dbReference>
<dbReference type="PANTHER" id="PTHR43481">
    <property type="entry name" value="FRUCTOSE-1-PHOSPHATE PHOSPHATASE"/>
    <property type="match status" value="1"/>
</dbReference>
<dbReference type="SFLD" id="SFLDS00003">
    <property type="entry name" value="Haloacid_Dehalogenase"/>
    <property type="match status" value="1"/>
</dbReference>
<dbReference type="PRINTS" id="PR00413">
    <property type="entry name" value="HADHALOGNASE"/>
</dbReference>
<dbReference type="EMBL" id="FQVY01000001">
    <property type="protein sequence ID" value="SHF77735.1"/>
    <property type="molecule type" value="Genomic_DNA"/>
</dbReference>
<dbReference type="AlphaFoldDB" id="A0AAQ1RVB2"/>
<dbReference type="Gene3D" id="3.40.50.1000">
    <property type="entry name" value="HAD superfamily/HAD-like"/>
    <property type="match status" value="1"/>
</dbReference>
<reference evidence="3" key="1">
    <citation type="submission" date="2016-11" db="EMBL/GenBank/DDBJ databases">
        <authorList>
            <person name="Jaros S."/>
            <person name="Januszkiewicz K."/>
            <person name="Wedrychowicz H."/>
        </authorList>
    </citation>
    <scope>NUCLEOTIDE SEQUENCE [LARGE SCALE GENOMIC DNA]</scope>
    <source>
        <strain evidence="3">DSM 4029</strain>
    </source>
</reference>
<gene>
    <name evidence="1" type="ORF">GT747_07200</name>
    <name evidence="2" type="ORF">SAMN05444424_0645</name>
</gene>
<dbReference type="Proteomes" id="UP000184089">
    <property type="component" value="Unassembled WGS sequence"/>
</dbReference>
<organism evidence="2 3">
    <name type="scientific">Bittarella massiliensis</name>
    <name type="common">ex Durand et al. 2017</name>
    <dbReference type="NCBI Taxonomy" id="1720313"/>
    <lineage>
        <taxon>Bacteria</taxon>
        <taxon>Bacillati</taxon>
        <taxon>Bacillota</taxon>
        <taxon>Clostridia</taxon>
        <taxon>Eubacteriales</taxon>
        <taxon>Oscillospiraceae</taxon>
        <taxon>Bittarella (ex Durand et al. 2017)</taxon>
    </lineage>
</organism>
<dbReference type="Proteomes" id="UP000474718">
    <property type="component" value="Unassembled WGS sequence"/>
</dbReference>
<sequence>MKCRADFPVKGAIFDMDGTLLDSMHHWRVWDFAVLKSWGLTLTEAQEEEARGLMTDKKLIDRAQYLVDRYGLNATAQDVFDRWLLRIGAAYEGEIQCKPMVPQYLQALHQSGAKVGIATMTGRDFSRAALERLGLWDQLDFFLTAQETGISKRDPDIFLRAAECIGLPPAQCTVFEDSLYAIETAKKAGFQVCAIFDETAREDWPQICALADRHIESFAELLED</sequence>
<dbReference type="EMBL" id="WWVX01000004">
    <property type="protein sequence ID" value="MZL69543.1"/>
    <property type="molecule type" value="Genomic_DNA"/>
</dbReference>
<dbReference type="InterPro" id="IPR051806">
    <property type="entry name" value="HAD-like_SPP"/>
</dbReference>
<dbReference type="InterPro" id="IPR023214">
    <property type="entry name" value="HAD_sf"/>
</dbReference>
<dbReference type="NCBIfam" id="TIGR01509">
    <property type="entry name" value="HAD-SF-IA-v3"/>
    <property type="match status" value="1"/>
</dbReference>
<dbReference type="PANTHER" id="PTHR43481:SF4">
    <property type="entry name" value="GLYCEROL-1-PHOSPHATE PHOSPHOHYDROLASE 1-RELATED"/>
    <property type="match status" value="1"/>
</dbReference>
<dbReference type="NCBIfam" id="TIGR01549">
    <property type="entry name" value="HAD-SF-IA-v1"/>
    <property type="match status" value="1"/>
</dbReference>
<dbReference type="InterPro" id="IPR023198">
    <property type="entry name" value="PGP-like_dom2"/>
</dbReference>
<reference evidence="1 4" key="3">
    <citation type="journal article" date="2019" name="Nat. Med.">
        <title>A library of human gut bacterial isolates paired with longitudinal multiomics data enables mechanistic microbiome research.</title>
        <authorList>
            <person name="Poyet M."/>
            <person name="Groussin M."/>
            <person name="Gibbons S.M."/>
            <person name="Avila-Pacheco J."/>
            <person name="Jiang X."/>
            <person name="Kearney S.M."/>
            <person name="Perrotta A.R."/>
            <person name="Berdy B."/>
            <person name="Zhao S."/>
            <person name="Lieberman T.D."/>
            <person name="Swanson P.K."/>
            <person name="Smith M."/>
            <person name="Roesemann S."/>
            <person name="Alexander J.E."/>
            <person name="Rich S.A."/>
            <person name="Livny J."/>
            <person name="Vlamakis H."/>
            <person name="Clish C."/>
            <person name="Bullock K."/>
            <person name="Deik A."/>
            <person name="Scott J."/>
            <person name="Pierce K.A."/>
            <person name="Xavier R.J."/>
            <person name="Alm E.J."/>
        </authorList>
    </citation>
    <scope>NUCLEOTIDE SEQUENCE [LARGE SCALE GENOMIC DNA]</scope>
    <source>
        <strain evidence="1 4">BIOML-A2</strain>
    </source>
</reference>
<dbReference type="RefSeq" id="WP_044992626.1">
    <property type="nucleotide sequence ID" value="NZ_FQVY01000001.1"/>
</dbReference>
<proteinExistence type="predicted"/>
<name>A0AAQ1RVB2_9FIRM</name>
<dbReference type="InterPro" id="IPR006439">
    <property type="entry name" value="HAD-SF_hydro_IA"/>
</dbReference>
<dbReference type="SFLD" id="SFLDG01129">
    <property type="entry name" value="C1.5:_HAD__Beta-PGM__Phosphata"/>
    <property type="match status" value="1"/>
</dbReference>